<keyword evidence="2" id="KW-0413">Isomerase</keyword>
<feature type="domain" description="DSBA-like thioredoxin" evidence="1">
    <location>
        <begin position="4"/>
        <end position="192"/>
    </location>
</feature>
<accession>A0A1H4XAR0</accession>
<proteinExistence type="predicted"/>
<dbReference type="InterPro" id="IPR036249">
    <property type="entry name" value="Thioredoxin-like_sf"/>
</dbReference>
<dbReference type="GeneID" id="95512721"/>
<dbReference type="AlphaFoldDB" id="A0A1H4XAR0"/>
<dbReference type="Pfam" id="PF01323">
    <property type="entry name" value="DSBA"/>
    <property type="match status" value="1"/>
</dbReference>
<dbReference type="Proteomes" id="UP000182375">
    <property type="component" value="Unassembled WGS sequence"/>
</dbReference>
<dbReference type="STRING" id="67331.SAMN04490357_3583"/>
<evidence type="ECO:0000313" key="2">
    <source>
        <dbReference type="EMBL" id="SED02655.1"/>
    </source>
</evidence>
<dbReference type="RefSeq" id="WP_074992549.1">
    <property type="nucleotide sequence ID" value="NZ_FNTD01000004.1"/>
</dbReference>
<dbReference type="PANTHER" id="PTHR13887">
    <property type="entry name" value="GLUTATHIONE S-TRANSFERASE KAPPA"/>
    <property type="match status" value="1"/>
</dbReference>
<dbReference type="EMBL" id="FNTD01000004">
    <property type="protein sequence ID" value="SED02655.1"/>
    <property type="molecule type" value="Genomic_DNA"/>
</dbReference>
<gene>
    <name evidence="2" type="ORF">SAMN04490357_3583</name>
</gene>
<dbReference type="GO" id="GO:0016491">
    <property type="term" value="F:oxidoreductase activity"/>
    <property type="evidence" value="ECO:0007669"/>
    <property type="project" value="InterPro"/>
</dbReference>
<dbReference type="GO" id="GO:0016853">
    <property type="term" value="F:isomerase activity"/>
    <property type="evidence" value="ECO:0007669"/>
    <property type="project" value="UniProtKB-KW"/>
</dbReference>
<sequence>MSVTVHVWFDYICPFSLIARKLLAEAVAGRDVTCVWHPFETNPHCVEEAGEYPPGAWNRLVTPLAARYEVPLAGAPQNPLRRARLAFVGYQYALDCGAGQAYNDRLFTAYYYQWRDISDPVELTRLAADAGLDPGRFRDAVLSPRYTRRHLDALDHARDREAITSVPVISVAGERLDGFHGVPEPALLTKALDEAAG</sequence>
<evidence type="ECO:0000259" key="1">
    <source>
        <dbReference type="Pfam" id="PF01323"/>
    </source>
</evidence>
<dbReference type="PANTHER" id="PTHR13887:SF33">
    <property type="entry name" value="ISOMERASE"/>
    <property type="match status" value="1"/>
</dbReference>
<dbReference type="InterPro" id="IPR001853">
    <property type="entry name" value="DSBA-like_thioredoxin_dom"/>
</dbReference>
<evidence type="ECO:0000313" key="3">
    <source>
        <dbReference type="Proteomes" id="UP000182375"/>
    </source>
</evidence>
<dbReference type="Gene3D" id="3.40.30.10">
    <property type="entry name" value="Glutaredoxin"/>
    <property type="match status" value="1"/>
</dbReference>
<protein>
    <submittedName>
        <fullName evidence="2">Predicted dithiol-disulfide isomerase, DsbA family</fullName>
    </submittedName>
</protein>
<name>A0A1H4XAR0_9ACTN</name>
<organism evidence="2 3">
    <name type="scientific">Streptomyces misionensis</name>
    <dbReference type="NCBI Taxonomy" id="67331"/>
    <lineage>
        <taxon>Bacteria</taxon>
        <taxon>Bacillati</taxon>
        <taxon>Actinomycetota</taxon>
        <taxon>Actinomycetes</taxon>
        <taxon>Kitasatosporales</taxon>
        <taxon>Streptomycetaceae</taxon>
        <taxon>Streptomyces</taxon>
    </lineage>
</organism>
<reference evidence="2 3" key="1">
    <citation type="submission" date="2016-10" db="EMBL/GenBank/DDBJ databases">
        <authorList>
            <person name="de Groot N.N."/>
        </authorList>
    </citation>
    <scope>NUCLEOTIDE SEQUENCE [LARGE SCALE GENOMIC DNA]</scope>
    <source>
        <strain evidence="2 3">DSM 40306</strain>
    </source>
</reference>
<dbReference type="SUPFAM" id="SSF52833">
    <property type="entry name" value="Thioredoxin-like"/>
    <property type="match status" value="1"/>
</dbReference>